<evidence type="ECO:0000313" key="1">
    <source>
        <dbReference type="EMBL" id="KAJ5151612.1"/>
    </source>
</evidence>
<dbReference type="AlphaFoldDB" id="A0A9W9LES2"/>
<organism evidence="1 2">
    <name type="scientific">Penicillium capsulatum</name>
    <dbReference type="NCBI Taxonomy" id="69766"/>
    <lineage>
        <taxon>Eukaryota</taxon>
        <taxon>Fungi</taxon>
        <taxon>Dikarya</taxon>
        <taxon>Ascomycota</taxon>
        <taxon>Pezizomycotina</taxon>
        <taxon>Eurotiomycetes</taxon>
        <taxon>Eurotiomycetidae</taxon>
        <taxon>Eurotiales</taxon>
        <taxon>Aspergillaceae</taxon>
        <taxon>Penicillium</taxon>
    </lineage>
</organism>
<gene>
    <name evidence="1" type="ORF">N7492_009907</name>
</gene>
<dbReference type="Proteomes" id="UP001146351">
    <property type="component" value="Unassembled WGS sequence"/>
</dbReference>
<sequence length="85" mass="9312">MELINPRHACSFAAAQISIVAPPSWRLRNPDRCDAQGHATQQIMPPRPLTSQRRPDIVVGLGISLVQSRLSLDVPGTMRLLYGAP</sequence>
<comment type="caution">
    <text evidence="1">The sequence shown here is derived from an EMBL/GenBank/DDBJ whole genome shotgun (WGS) entry which is preliminary data.</text>
</comment>
<keyword evidence="2" id="KW-1185">Reference proteome</keyword>
<proteinExistence type="predicted"/>
<accession>A0A9W9LES2</accession>
<reference evidence="1" key="2">
    <citation type="journal article" date="2023" name="IMA Fungus">
        <title>Comparative genomic study of the Penicillium genus elucidates a diverse pangenome and 15 lateral gene transfer events.</title>
        <authorList>
            <person name="Petersen C."/>
            <person name="Sorensen T."/>
            <person name="Nielsen M.R."/>
            <person name="Sondergaard T.E."/>
            <person name="Sorensen J.L."/>
            <person name="Fitzpatrick D.A."/>
            <person name="Frisvad J.C."/>
            <person name="Nielsen K.L."/>
        </authorList>
    </citation>
    <scope>NUCLEOTIDE SEQUENCE</scope>
    <source>
        <strain evidence="1">IBT 21917</strain>
    </source>
</reference>
<evidence type="ECO:0000313" key="2">
    <source>
        <dbReference type="Proteomes" id="UP001146351"/>
    </source>
</evidence>
<dbReference type="EMBL" id="JAPQKO010000008">
    <property type="protein sequence ID" value="KAJ5151612.1"/>
    <property type="molecule type" value="Genomic_DNA"/>
</dbReference>
<reference evidence="1" key="1">
    <citation type="submission" date="2022-11" db="EMBL/GenBank/DDBJ databases">
        <authorList>
            <person name="Petersen C."/>
        </authorList>
    </citation>
    <scope>NUCLEOTIDE SEQUENCE</scope>
    <source>
        <strain evidence="1">IBT 21917</strain>
    </source>
</reference>
<protein>
    <submittedName>
        <fullName evidence="1">Uncharacterized protein</fullName>
    </submittedName>
</protein>
<name>A0A9W9LES2_9EURO</name>